<gene>
    <name evidence="3" type="ORF">SRIMR7_36535</name>
</gene>
<reference evidence="3 4" key="1">
    <citation type="submission" date="2022-03" db="EMBL/GenBank/DDBJ databases">
        <title>Complete genome of Streptomyces rimosus ssp. rimosus R7 (=ATCC 10970).</title>
        <authorList>
            <person name="Beganovic S."/>
            <person name="Ruckert C."/>
            <person name="Busche T."/>
            <person name="Kalinowski J."/>
            <person name="Wittmann C."/>
        </authorList>
    </citation>
    <scope>NUCLEOTIDE SEQUENCE [LARGE SCALE GENOMIC DNA]</scope>
    <source>
        <strain evidence="3 4">R7</strain>
    </source>
</reference>
<evidence type="ECO:0008006" key="5">
    <source>
        <dbReference type="Google" id="ProtNLM"/>
    </source>
</evidence>
<organism evidence="3 4">
    <name type="scientific">Streptomyces rimosus subsp. rimosus</name>
    <dbReference type="NCBI Taxonomy" id="132474"/>
    <lineage>
        <taxon>Bacteria</taxon>
        <taxon>Bacillati</taxon>
        <taxon>Actinomycetota</taxon>
        <taxon>Actinomycetes</taxon>
        <taxon>Kitasatosporales</taxon>
        <taxon>Streptomycetaceae</taxon>
        <taxon>Streptomyces</taxon>
    </lineage>
</organism>
<evidence type="ECO:0000256" key="2">
    <source>
        <dbReference type="SAM" id="SignalP"/>
    </source>
</evidence>
<keyword evidence="4" id="KW-1185">Reference proteome</keyword>
<sequence length="128" mass="13709">MKYRVALVALFLVPAVWGTASVVSSLTASGEVVCPGENVRDGEERPGPMRPGDTGCSVLDGSTAVATRTYDQQRDHQALERRRDAGNGAVLMLYGAAGTLVAWRATRPRPVPGADRRRVRRCTGTPDT</sequence>
<feature type="region of interest" description="Disordered" evidence="1">
    <location>
        <begin position="108"/>
        <end position="128"/>
    </location>
</feature>
<protein>
    <recommendedName>
        <fullName evidence="5">Secreted protein</fullName>
    </recommendedName>
</protein>
<dbReference type="EMBL" id="CP094298">
    <property type="protein sequence ID" value="UNZ07677.1"/>
    <property type="molecule type" value="Genomic_DNA"/>
</dbReference>
<evidence type="ECO:0000256" key="1">
    <source>
        <dbReference type="SAM" id="MobiDB-lite"/>
    </source>
</evidence>
<accession>A0ABY3ZE67</accession>
<proteinExistence type="predicted"/>
<keyword evidence="2" id="KW-0732">Signal</keyword>
<feature type="region of interest" description="Disordered" evidence="1">
    <location>
        <begin position="37"/>
        <end position="56"/>
    </location>
</feature>
<dbReference type="Proteomes" id="UP000829494">
    <property type="component" value="Chromosome"/>
</dbReference>
<feature type="compositionally biased region" description="Basic and acidic residues" evidence="1">
    <location>
        <begin position="38"/>
        <end position="47"/>
    </location>
</feature>
<evidence type="ECO:0000313" key="3">
    <source>
        <dbReference type="EMBL" id="UNZ07677.1"/>
    </source>
</evidence>
<name>A0ABY3ZE67_STRRM</name>
<evidence type="ECO:0000313" key="4">
    <source>
        <dbReference type="Proteomes" id="UP000829494"/>
    </source>
</evidence>
<feature type="signal peptide" evidence="2">
    <location>
        <begin position="1"/>
        <end position="20"/>
    </location>
</feature>
<feature type="chain" id="PRO_5047508344" description="Secreted protein" evidence="2">
    <location>
        <begin position="21"/>
        <end position="128"/>
    </location>
</feature>